<evidence type="ECO:0000256" key="2">
    <source>
        <dbReference type="SAM" id="SignalP"/>
    </source>
</evidence>
<proteinExistence type="predicted"/>
<reference evidence="3" key="2">
    <citation type="journal article" date="2021" name="PeerJ">
        <title>Extensive microbial diversity within the chicken gut microbiome revealed by metagenomics and culture.</title>
        <authorList>
            <person name="Gilroy R."/>
            <person name="Ravi A."/>
            <person name="Getino M."/>
            <person name="Pursley I."/>
            <person name="Horton D.L."/>
            <person name="Alikhan N.F."/>
            <person name="Baker D."/>
            <person name="Gharbi K."/>
            <person name="Hall N."/>
            <person name="Watson M."/>
            <person name="Adriaenssens E.M."/>
            <person name="Foster-Nyarko E."/>
            <person name="Jarju S."/>
            <person name="Secka A."/>
            <person name="Antonio M."/>
            <person name="Oren A."/>
            <person name="Chaudhuri R.R."/>
            <person name="La Ragione R."/>
            <person name="Hildebrand F."/>
            <person name="Pallen M.J."/>
        </authorList>
    </citation>
    <scope>NUCLEOTIDE SEQUENCE</scope>
    <source>
        <strain evidence="3">14508</strain>
    </source>
</reference>
<accession>A0A9D1G7S0</accession>
<feature type="chain" id="PRO_5038886625" description="Lipoprotein" evidence="2">
    <location>
        <begin position="25"/>
        <end position="129"/>
    </location>
</feature>
<dbReference type="AlphaFoldDB" id="A0A9D1G7S0"/>
<feature type="region of interest" description="Disordered" evidence="1">
    <location>
        <begin position="25"/>
        <end position="62"/>
    </location>
</feature>
<evidence type="ECO:0000313" key="3">
    <source>
        <dbReference type="EMBL" id="HIT17236.1"/>
    </source>
</evidence>
<dbReference type="Proteomes" id="UP000886893">
    <property type="component" value="Unassembled WGS sequence"/>
</dbReference>
<evidence type="ECO:0000256" key="1">
    <source>
        <dbReference type="SAM" id="MobiDB-lite"/>
    </source>
</evidence>
<feature type="non-terminal residue" evidence="3">
    <location>
        <position position="129"/>
    </location>
</feature>
<dbReference type="PROSITE" id="PS51257">
    <property type="entry name" value="PROKAR_LIPOPROTEIN"/>
    <property type="match status" value="1"/>
</dbReference>
<feature type="compositionally biased region" description="Low complexity" evidence="1">
    <location>
        <begin position="25"/>
        <end position="59"/>
    </location>
</feature>
<comment type="caution">
    <text evidence="3">The sequence shown here is derived from an EMBL/GenBank/DDBJ whole genome shotgun (WGS) entry which is preliminary data.</text>
</comment>
<evidence type="ECO:0008006" key="5">
    <source>
        <dbReference type="Google" id="ProtNLM"/>
    </source>
</evidence>
<name>A0A9D1G7S0_9FIRM</name>
<reference evidence="3" key="1">
    <citation type="submission" date="2020-10" db="EMBL/GenBank/DDBJ databases">
        <authorList>
            <person name="Gilroy R."/>
        </authorList>
    </citation>
    <scope>NUCLEOTIDE SEQUENCE</scope>
    <source>
        <strain evidence="3">14508</strain>
    </source>
</reference>
<gene>
    <name evidence="3" type="ORF">IAD04_02505</name>
</gene>
<dbReference type="EMBL" id="DVKI01000080">
    <property type="protein sequence ID" value="HIT17236.1"/>
    <property type="molecule type" value="Genomic_DNA"/>
</dbReference>
<feature type="signal peptide" evidence="2">
    <location>
        <begin position="1"/>
        <end position="24"/>
    </location>
</feature>
<organism evidence="3 4">
    <name type="scientific">Candidatus Caccosoma faecigallinarum</name>
    <dbReference type="NCBI Taxonomy" id="2840720"/>
    <lineage>
        <taxon>Bacteria</taxon>
        <taxon>Bacillati</taxon>
        <taxon>Bacillota</taxon>
        <taxon>Bacillota incertae sedis</taxon>
        <taxon>Candidatus Caccosoma</taxon>
    </lineage>
</organism>
<protein>
    <recommendedName>
        <fullName evidence="5">Lipoprotein</fullName>
    </recommendedName>
</protein>
<sequence>MSKKVKVGGLFVLCLMMITGCSQNNSATANSSNSNSTNSSSIPSLPNESTNSSSSSNEPEPIPYYTYRFYDAYNTIIKEDTIQEGEPIIPPENNQEKKKTDQYSYQFVKWSLDDFSAITKNEDIYPIYN</sequence>
<keyword evidence="2" id="KW-0732">Signal</keyword>
<evidence type="ECO:0000313" key="4">
    <source>
        <dbReference type="Proteomes" id="UP000886893"/>
    </source>
</evidence>